<reference evidence="2 3" key="1">
    <citation type="journal article" date="2019" name="Int. J. Syst. Evol. Microbiol.">
        <title>The Global Catalogue of Microorganisms (GCM) 10K type strain sequencing project: providing services to taxonomists for standard genome sequencing and annotation.</title>
        <authorList>
            <consortium name="The Broad Institute Genomics Platform"/>
            <consortium name="The Broad Institute Genome Sequencing Center for Infectious Disease"/>
            <person name="Wu L."/>
            <person name="Ma J."/>
        </authorList>
    </citation>
    <scope>NUCLEOTIDE SEQUENCE [LARGE SCALE GENOMIC DNA]</scope>
    <source>
        <strain evidence="2 3">RDMS1</strain>
    </source>
</reference>
<evidence type="ECO:0000313" key="3">
    <source>
        <dbReference type="Proteomes" id="UP001596417"/>
    </source>
</evidence>
<dbReference type="InterPro" id="IPR055959">
    <property type="entry name" value="DUF7537"/>
</dbReference>
<dbReference type="GeneID" id="76200938"/>
<evidence type="ECO:0000313" key="2">
    <source>
        <dbReference type="EMBL" id="MFC7191223.1"/>
    </source>
</evidence>
<dbReference type="Pfam" id="PF24381">
    <property type="entry name" value="DUF7537"/>
    <property type="match status" value="1"/>
</dbReference>
<dbReference type="Proteomes" id="UP001596417">
    <property type="component" value="Unassembled WGS sequence"/>
</dbReference>
<keyword evidence="3" id="KW-1185">Reference proteome</keyword>
<comment type="caution">
    <text evidence="2">The sequence shown here is derived from an EMBL/GenBank/DDBJ whole genome shotgun (WGS) entry which is preliminary data.</text>
</comment>
<organism evidence="2 3">
    <name type="scientific">Halocatena marina</name>
    <dbReference type="NCBI Taxonomy" id="2934937"/>
    <lineage>
        <taxon>Archaea</taxon>
        <taxon>Methanobacteriati</taxon>
        <taxon>Methanobacteriota</taxon>
        <taxon>Stenosarchaea group</taxon>
        <taxon>Halobacteria</taxon>
        <taxon>Halobacteriales</taxon>
        <taxon>Natronomonadaceae</taxon>
        <taxon>Halocatena</taxon>
    </lineage>
</organism>
<dbReference type="PROSITE" id="PS51257">
    <property type="entry name" value="PROKAR_LIPOPROTEIN"/>
    <property type="match status" value="1"/>
</dbReference>
<dbReference type="AlphaFoldDB" id="A0ABD5YPE4"/>
<dbReference type="RefSeq" id="WP_264555739.1">
    <property type="nucleotide sequence ID" value="NZ_CP109979.1"/>
</dbReference>
<sequence length="293" mass="32788">MRSLPLIALAILLVIAGCNSPLIAGKDPRHIPVTPADVPPNSDRGTLAPGVTQTDIVRPKSLIDAHREVLENRSVTVEQTTRSVAANGTILTQVAGTDRYGPNRTSYNLTTNVTETRSVDSSGIDRIAEWSDGETQYRMVKWNDTTTYRPAYPTLQITHQIHSILSIFNKTDVVEVENVSTENGLHRYAVQGKLWFPNSRKTSDERAMRTTGDVLAVIDERGFVRKYRSEIRYQQNNSTIRIVQTIHYSNLGTTTIDRPVWVDTAVNATEPTNENRHQWTMKNNTSSKTALSQ</sequence>
<evidence type="ECO:0008006" key="4">
    <source>
        <dbReference type="Google" id="ProtNLM"/>
    </source>
</evidence>
<evidence type="ECO:0000256" key="1">
    <source>
        <dbReference type="SAM" id="MobiDB-lite"/>
    </source>
</evidence>
<feature type="region of interest" description="Disordered" evidence="1">
    <location>
        <begin position="273"/>
        <end position="293"/>
    </location>
</feature>
<accession>A0ABD5YPE4</accession>
<protein>
    <recommendedName>
        <fullName evidence="4">Outer membrane lipoprotein-sorting protein</fullName>
    </recommendedName>
</protein>
<name>A0ABD5YPE4_9EURY</name>
<gene>
    <name evidence="2" type="ORF">ACFQL7_16370</name>
</gene>
<proteinExistence type="predicted"/>
<dbReference type="EMBL" id="JBHTAX010000001">
    <property type="protein sequence ID" value="MFC7191223.1"/>
    <property type="molecule type" value="Genomic_DNA"/>
</dbReference>